<dbReference type="PROSITE" id="PS50191">
    <property type="entry name" value="CRAL_TRIO"/>
    <property type="match status" value="1"/>
</dbReference>
<dbReference type="PANTHER" id="PTHR45657:SF20">
    <property type="entry name" value="CRAL_TRIO DOMAIN PROTEIN (AFU_ORTHOLOGUE AFUA_5G00680)"/>
    <property type="match status" value="1"/>
</dbReference>
<evidence type="ECO:0000256" key="1">
    <source>
        <dbReference type="SAM" id="MobiDB-lite"/>
    </source>
</evidence>
<dbReference type="Gene3D" id="3.40.525.10">
    <property type="entry name" value="CRAL-TRIO lipid binding domain"/>
    <property type="match status" value="1"/>
</dbReference>
<keyword evidence="4" id="KW-1185">Reference proteome</keyword>
<feature type="domain" description="CRAL-TRIO" evidence="2">
    <location>
        <begin position="216"/>
        <end position="412"/>
    </location>
</feature>
<feature type="compositionally biased region" description="Polar residues" evidence="1">
    <location>
        <begin position="80"/>
        <end position="94"/>
    </location>
</feature>
<dbReference type="EMBL" id="JAFEKC020000019">
    <property type="protein sequence ID" value="KAK0508997.1"/>
    <property type="molecule type" value="Genomic_DNA"/>
</dbReference>
<comment type="caution">
    <text evidence="3">The sequence shown here is derived from an EMBL/GenBank/DDBJ whole genome shotgun (WGS) entry which is preliminary data.</text>
</comment>
<dbReference type="InterPro" id="IPR051026">
    <property type="entry name" value="PI/PC_transfer"/>
</dbReference>
<dbReference type="InterPro" id="IPR036865">
    <property type="entry name" value="CRAL-TRIO_dom_sf"/>
</dbReference>
<dbReference type="Proteomes" id="UP001166286">
    <property type="component" value="Unassembled WGS sequence"/>
</dbReference>
<protein>
    <recommendedName>
        <fullName evidence="2">CRAL-TRIO domain-containing protein</fullName>
    </recommendedName>
</protein>
<reference evidence="3" key="1">
    <citation type="submission" date="2023-03" db="EMBL/GenBank/DDBJ databases">
        <title>Complete genome of Cladonia borealis.</title>
        <authorList>
            <person name="Park H."/>
        </authorList>
    </citation>
    <scope>NUCLEOTIDE SEQUENCE</scope>
    <source>
        <strain evidence="3">ANT050790</strain>
    </source>
</reference>
<accession>A0AA39QTL8</accession>
<gene>
    <name evidence="3" type="ORF">JMJ35_008368</name>
</gene>
<dbReference type="SMART" id="SM00516">
    <property type="entry name" value="SEC14"/>
    <property type="match status" value="1"/>
</dbReference>
<evidence type="ECO:0000313" key="3">
    <source>
        <dbReference type="EMBL" id="KAK0508997.1"/>
    </source>
</evidence>
<dbReference type="SUPFAM" id="SSF52087">
    <property type="entry name" value="CRAL/TRIO domain"/>
    <property type="match status" value="1"/>
</dbReference>
<evidence type="ECO:0000259" key="2">
    <source>
        <dbReference type="PROSITE" id="PS50191"/>
    </source>
</evidence>
<organism evidence="3 4">
    <name type="scientific">Cladonia borealis</name>
    <dbReference type="NCBI Taxonomy" id="184061"/>
    <lineage>
        <taxon>Eukaryota</taxon>
        <taxon>Fungi</taxon>
        <taxon>Dikarya</taxon>
        <taxon>Ascomycota</taxon>
        <taxon>Pezizomycotina</taxon>
        <taxon>Lecanoromycetes</taxon>
        <taxon>OSLEUM clade</taxon>
        <taxon>Lecanoromycetidae</taxon>
        <taxon>Lecanorales</taxon>
        <taxon>Lecanorineae</taxon>
        <taxon>Cladoniaceae</taxon>
        <taxon>Cladonia</taxon>
    </lineage>
</organism>
<dbReference type="InterPro" id="IPR001251">
    <property type="entry name" value="CRAL-TRIO_dom"/>
</dbReference>
<name>A0AA39QTL8_9LECA</name>
<feature type="compositionally biased region" description="Low complexity" evidence="1">
    <location>
        <begin position="107"/>
        <end position="126"/>
    </location>
</feature>
<dbReference type="Gene3D" id="1.10.8.20">
    <property type="entry name" value="N-terminal domain of phosphatidylinositol transfer protein sec14p"/>
    <property type="match status" value="1"/>
</dbReference>
<evidence type="ECO:0000313" key="4">
    <source>
        <dbReference type="Proteomes" id="UP001166286"/>
    </source>
</evidence>
<feature type="compositionally biased region" description="Basic and acidic residues" evidence="1">
    <location>
        <begin position="69"/>
        <end position="79"/>
    </location>
</feature>
<feature type="compositionally biased region" description="Basic and acidic residues" evidence="1">
    <location>
        <begin position="51"/>
        <end position="60"/>
    </location>
</feature>
<dbReference type="PANTHER" id="PTHR45657">
    <property type="entry name" value="CRAL-TRIO DOMAIN-CONTAINING PROTEIN YKL091C-RELATED"/>
    <property type="match status" value="1"/>
</dbReference>
<feature type="region of interest" description="Disordered" evidence="1">
    <location>
        <begin position="18"/>
        <end position="133"/>
    </location>
</feature>
<dbReference type="CDD" id="cd00170">
    <property type="entry name" value="SEC14"/>
    <property type="match status" value="1"/>
</dbReference>
<sequence length="478" mass="53935">MICLLRFFRYRFEARPAEQKRLEPQLVESKSQSPPPIPPFKLYITPPSTPVKEHPNRDSADVSSSDTTVCRKVEIEKKASPSSPRSFPLSGQSSKKAHEAAPPSPTPSVSSKKSIKSSASTKSDTAGMPIERRSTLEDSAFDSFKRLCEVHGLLKRPAGLSEHDVVDGINDEATLLRFVYAKQCDVSVAHRQFKEAFLVREVNQLCSFYEGIDVHAYEETRNLYPHWIGRRDKKGQPICMLDFGKLDSKTMAAFKESSAKMEVERSNLKIPGIVSTEMLRAFTIFDTLTRFVMPLCSAVPNRKHSEIAVTKMVCVVDISGVGLRQFWNMRGYMQNFSKLVGINYPEILDHVFVIGAPSYFPTVWSWIKKWVDANTVKKLHILQPLEVLPTLQQHLELENIAQKFGGNFEYEHGMAPKLDPEVREVLQWLPPNASLPMGPLKWIDQGKGERIVVAVGSSEGRERWEKVASLHLGRKPTT</sequence>
<dbReference type="Pfam" id="PF00650">
    <property type="entry name" value="CRAL_TRIO"/>
    <property type="match status" value="1"/>
</dbReference>
<proteinExistence type="predicted"/>
<dbReference type="AlphaFoldDB" id="A0AA39QTL8"/>